<evidence type="ECO:0000256" key="3">
    <source>
        <dbReference type="ARBA" id="ARBA00023015"/>
    </source>
</evidence>
<dbReference type="AlphaFoldDB" id="A0A3D8WV67"/>
<comment type="caution">
    <text evidence="8">The sequence shown here is derived from an EMBL/GenBank/DDBJ whole genome shotgun (WGS) entry which is preliminary data.</text>
</comment>
<dbReference type="PROSITE" id="PS51094">
    <property type="entry name" value="PTS_EIIA_TYPE_2"/>
    <property type="match status" value="1"/>
</dbReference>
<gene>
    <name evidence="8" type="ORF">C3744_25855</name>
</gene>
<feature type="domain" description="PRD" evidence="7">
    <location>
        <begin position="196"/>
        <end position="299"/>
    </location>
</feature>
<dbReference type="PROSITE" id="PS51099">
    <property type="entry name" value="PTS_EIIB_TYPE_2"/>
    <property type="match status" value="1"/>
</dbReference>
<keyword evidence="4" id="KW-0804">Transcription</keyword>
<evidence type="ECO:0000259" key="7">
    <source>
        <dbReference type="PROSITE" id="PS51372"/>
    </source>
</evidence>
<dbReference type="InterPro" id="IPR036634">
    <property type="entry name" value="PRD_sf"/>
</dbReference>
<dbReference type="Proteomes" id="UP000256519">
    <property type="component" value="Unassembled WGS sequence"/>
</dbReference>
<dbReference type="PROSITE" id="PS51372">
    <property type="entry name" value="PRD_2"/>
    <property type="match status" value="2"/>
</dbReference>
<evidence type="ECO:0000313" key="9">
    <source>
        <dbReference type="Proteomes" id="UP000256519"/>
    </source>
</evidence>
<evidence type="ECO:0000313" key="8">
    <source>
        <dbReference type="EMBL" id="RDZ08388.1"/>
    </source>
</evidence>
<keyword evidence="8" id="KW-0762">Sugar transport</keyword>
<dbReference type="Pfam" id="PF00874">
    <property type="entry name" value="PRD"/>
    <property type="match status" value="2"/>
</dbReference>
<dbReference type="InterPro" id="IPR036388">
    <property type="entry name" value="WH-like_DNA-bd_sf"/>
</dbReference>
<dbReference type="GO" id="GO:0008982">
    <property type="term" value="F:protein-N(PI)-phosphohistidine-sugar phosphotransferase activity"/>
    <property type="evidence" value="ECO:0007669"/>
    <property type="project" value="InterPro"/>
</dbReference>
<dbReference type="SUPFAM" id="SSF55804">
    <property type="entry name" value="Phoshotransferase/anion transport protein"/>
    <property type="match status" value="1"/>
</dbReference>
<dbReference type="SUPFAM" id="SSF52794">
    <property type="entry name" value="PTS system IIB component-like"/>
    <property type="match status" value="1"/>
</dbReference>
<evidence type="ECO:0000256" key="4">
    <source>
        <dbReference type="ARBA" id="ARBA00023163"/>
    </source>
</evidence>
<dbReference type="Pfam" id="PF00359">
    <property type="entry name" value="PTS_EIIA_2"/>
    <property type="match status" value="1"/>
</dbReference>
<evidence type="ECO:0000259" key="5">
    <source>
        <dbReference type="PROSITE" id="PS51094"/>
    </source>
</evidence>
<dbReference type="GO" id="GO:0006355">
    <property type="term" value="P:regulation of DNA-templated transcription"/>
    <property type="evidence" value="ECO:0007669"/>
    <property type="project" value="InterPro"/>
</dbReference>
<dbReference type="InterPro" id="IPR002178">
    <property type="entry name" value="PTS_EIIA_type-2_dom"/>
</dbReference>
<dbReference type="CDD" id="cd05568">
    <property type="entry name" value="PTS_IIB_bgl_like"/>
    <property type="match status" value="1"/>
</dbReference>
<dbReference type="Gene3D" id="3.40.50.2300">
    <property type="match status" value="1"/>
</dbReference>
<evidence type="ECO:0000256" key="1">
    <source>
        <dbReference type="ARBA" id="ARBA00022679"/>
    </source>
</evidence>
<dbReference type="EMBL" id="PQWM01000043">
    <property type="protein sequence ID" value="RDZ08388.1"/>
    <property type="molecule type" value="Genomic_DNA"/>
</dbReference>
<dbReference type="RefSeq" id="WP_116077879.1">
    <property type="nucleotide sequence ID" value="NZ_CP187630.1"/>
</dbReference>
<dbReference type="InterPro" id="IPR050661">
    <property type="entry name" value="BglG_antiterminators"/>
</dbReference>
<dbReference type="InterPro" id="IPR003501">
    <property type="entry name" value="PTS_EIIB_2/3"/>
</dbReference>
<feature type="domain" description="PTS EIIB type-2" evidence="6">
    <location>
        <begin position="410"/>
        <end position="499"/>
    </location>
</feature>
<dbReference type="Pfam" id="PF08279">
    <property type="entry name" value="HTH_11"/>
    <property type="match status" value="2"/>
</dbReference>
<evidence type="ECO:0000259" key="6">
    <source>
        <dbReference type="PROSITE" id="PS51099"/>
    </source>
</evidence>
<dbReference type="PANTHER" id="PTHR30185:SF18">
    <property type="entry name" value="TRANSCRIPTIONAL REGULATOR MTLR"/>
    <property type="match status" value="1"/>
</dbReference>
<organism evidence="8 9">
    <name type="scientific">Priestia megaterium</name>
    <name type="common">Bacillus megaterium</name>
    <dbReference type="NCBI Taxonomy" id="1404"/>
    <lineage>
        <taxon>Bacteria</taxon>
        <taxon>Bacillati</taxon>
        <taxon>Bacillota</taxon>
        <taxon>Bacilli</taxon>
        <taxon>Bacillales</taxon>
        <taxon>Bacillaceae</taxon>
        <taxon>Priestia</taxon>
    </lineage>
</organism>
<feature type="domain" description="PRD" evidence="7">
    <location>
        <begin position="302"/>
        <end position="407"/>
    </location>
</feature>
<keyword evidence="2" id="KW-0677">Repeat</keyword>
<keyword evidence="1" id="KW-0808">Transferase</keyword>
<dbReference type="GO" id="GO:0009401">
    <property type="term" value="P:phosphoenolpyruvate-dependent sugar phosphotransferase system"/>
    <property type="evidence" value="ECO:0007669"/>
    <property type="project" value="InterPro"/>
</dbReference>
<evidence type="ECO:0000256" key="2">
    <source>
        <dbReference type="ARBA" id="ARBA00022737"/>
    </source>
</evidence>
<reference evidence="8 9" key="1">
    <citation type="journal article" date="2018" name="Appl. Environ. Microbiol.">
        <title>Antimicrobial susceptibility testing and tentative epidemiological cut-off values of five Bacillus species relevant for use as animal feed additives or for plant protection.</title>
        <authorList>
            <person name="Agerso Y."/>
            <person name="Stuer-Lauridsen B."/>
            <person name="Bjerre K."/>
            <person name="Jensen M.G."/>
            <person name="Johansen E."/>
            <person name="Bennedsen M."/>
            <person name="Brockmann E."/>
            <person name="Nielsen B."/>
        </authorList>
    </citation>
    <scope>NUCLEOTIDE SEQUENCE [LARGE SCALE GENOMIC DNA]</scope>
    <source>
        <strain evidence="8 9">CHCC20162</strain>
    </source>
</reference>
<dbReference type="InterPro" id="IPR013011">
    <property type="entry name" value="PTS_EIIB_2"/>
</dbReference>
<feature type="domain" description="PTS EIIA type-2" evidence="5">
    <location>
        <begin position="537"/>
        <end position="684"/>
    </location>
</feature>
<dbReference type="InterPro" id="IPR013196">
    <property type="entry name" value="HTH_11"/>
</dbReference>
<dbReference type="InterPro" id="IPR011608">
    <property type="entry name" value="PRD"/>
</dbReference>
<proteinExistence type="predicted"/>
<dbReference type="SUPFAM" id="SSF63520">
    <property type="entry name" value="PTS-regulatory domain, PRD"/>
    <property type="match status" value="2"/>
</dbReference>
<dbReference type="InterPro" id="IPR036095">
    <property type="entry name" value="PTS_EIIB-like_sf"/>
</dbReference>
<keyword evidence="8" id="KW-0813">Transport</keyword>
<protein>
    <submittedName>
        <fullName evidence="8">Sugar transporter</fullName>
    </submittedName>
</protein>
<dbReference type="Gene3D" id="3.40.930.10">
    <property type="entry name" value="Mannitol-specific EII, Chain A"/>
    <property type="match status" value="1"/>
</dbReference>
<dbReference type="Gene3D" id="1.10.10.10">
    <property type="entry name" value="Winged helix-like DNA-binding domain superfamily/Winged helix DNA-binding domain"/>
    <property type="match status" value="1"/>
</dbReference>
<dbReference type="PANTHER" id="PTHR30185">
    <property type="entry name" value="CRYPTIC BETA-GLUCOSIDE BGL OPERON ANTITERMINATOR"/>
    <property type="match status" value="1"/>
</dbReference>
<dbReference type="Pfam" id="PF02302">
    <property type="entry name" value="PTS_IIB"/>
    <property type="match status" value="1"/>
</dbReference>
<accession>A0A3D8WV67</accession>
<keyword evidence="3" id="KW-0805">Transcription regulation</keyword>
<sequence length="696" mass="80319">MFLFITSREKSIIELIIKTAGKHTALTLATFLNVSVRTVHRDLKAIESILEKFDLRLIRTQDEGLMIEGKNEQIFRLIQELMKIKTTDQSPQERKLILLILLLEEGDSFKLQTLAKDLGVSITTLTAYLDELTEWLKTFDVFLHRKRGVGVEVLATEANKRNALATYFLVHFNEELIECLFLVENQQHTDETILHYFYRDYLAEVDRIVQQAINQHHSKLADSDYIGLIVHICIMIQRTKKQMYLEDDGGQTEELASEMFLMKDICREIERVFSLSFTEKDIHFLAVRLRAAKFQTTRDVYYDSVVVGQIIKNMISHVSVQLNTDLTGDFSLYQGLLAHMEPAIFRLKQKMELFNPLTEEIKKKYPVLFMAVRNSIDQELPDLVFPDDEVAYLVLHFGSTLVLKEEVMEIQALIVCPTGIGTSKMLASRIRKEIPEINSVVIKSVKEIKEAALEGYDVVISTVRLPFLNVDYILVNPLLTEEDIQSVQNFLQKNIQKLTKDKDYRSFQYKNKTVSTEKPSFEETMKQIKDVHGSIESILQNLRMYRFSDAVSHDQVISHVVRAAEKERLITNASCVIHQLKERENKGGLGIPQTSMALFHCREHHVKELIFQVSHLEQPCTVKGMDGTNMQARNLLLMLAPEELSEAQQEILSLISTSLIEDHEAMMIFSSSNEEIIRKKLEDTFHEYLRNNLIKE</sequence>
<dbReference type="Gene3D" id="1.10.1790.10">
    <property type="entry name" value="PRD domain"/>
    <property type="match status" value="2"/>
</dbReference>
<name>A0A3D8WV67_PRIMG</name>
<dbReference type="InterPro" id="IPR016152">
    <property type="entry name" value="PTrfase/Anion_transptr"/>
</dbReference>